<name>A0AAF0YT30_9CORY</name>
<dbReference type="CDD" id="cd18623">
    <property type="entry name" value="GH32_ScrB-like"/>
    <property type="match status" value="1"/>
</dbReference>
<evidence type="ECO:0000313" key="13">
    <source>
        <dbReference type="Proteomes" id="UP000234560"/>
    </source>
</evidence>
<dbReference type="InterPro" id="IPR001362">
    <property type="entry name" value="Glyco_hydro_32"/>
</dbReference>
<evidence type="ECO:0000259" key="11">
    <source>
        <dbReference type="Pfam" id="PF08244"/>
    </source>
</evidence>
<feature type="domain" description="Glycosyl hydrolase family 32 C-terminal" evidence="11">
    <location>
        <begin position="351"/>
        <end position="476"/>
    </location>
</feature>
<feature type="domain" description="Glycosyl hydrolase family 32 N-terminal" evidence="10">
    <location>
        <begin position="33"/>
        <end position="329"/>
    </location>
</feature>
<reference evidence="12" key="1">
    <citation type="submission" date="2017-12" db="EMBL/GenBank/DDBJ databases">
        <authorList>
            <person name="Thomas-White K."/>
            <person name="Wolfe A.J."/>
        </authorList>
    </citation>
    <scope>NUCLEOTIDE SEQUENCE</scope>
    <source>
        <strain evidence="12">UMB0763</strain>
    </source>
</reference>
<comment type="subcellular location">
    <subcellularLocation>
        <location evidence="9">Cytoplasm</location>
    </subcellularLocation>
</comment>
<dbReference type="EMBL" id="CP136958">
    <property type="protein sequence ID" value="WOT02276.1"/>
    <property type="molecule type" value="Genomic_DNA"/>
</dbReference>
<dbReference type="GO" id="GO:0005975">
    <property type="term" value="P:carbohydrate metabolic process"/>
    <property type="evidence" value="ECO:0007669"/>
    <property type="project" value="InterPro"/>
</dbReference>
<keyword evidence="5 8" id="KW-0378">Hydrolase</keyword>
<evidence type="ECO:0000259" key="10">
    <source>
        <dbReference type="Pfam" id="PF00251"/>
    </source>
</evidence>
<dbReference type="InterPro" id="IPR013189">
    <property type="entry name" value="Glyco_hydro_32_C"/>
</dbReference>
<dbReference type="GO" id="GO:0004564">
    <property type="term" value="F:beta-fructofuranosidase activity"/>
    <property type="evidence" value="ECO:0007669"/>
    <property type="project" value="UniProtKB-EC"/>
</dbReference>
<dbReference type="InterPro" id="IPR006232">
    <property type="entry name" value="Suc6P_hydrolase"/>
</dbReference>
<evidence type="ECO:0000313" key="12">
    <source>
        <dbReference type="EMBL" id="WOT02276.1"/>
    </source>
</evidence>
<reference evidence="12" key="2">
    <citation type="submission" date="2023-10" db="EMBL/GenBank/DDBJ databases">
        <authorList>
            <person name="Choi B."/>
        </authorList>
    </citation>
    <scope>NUCLEOTIDE SEQUENCE</scope>
    <source>
        <strain evidence="12">UMB0763</strain>
    </source>
</reference>
<dbReference type="InterPro" id="IPR013320">
    <property type="entry name" value="ConA-like_dom_sf"/>
</dbReference>
<dbReference type="EC" id="3.2.1.26" evidence="3 8"/>
<proteinExistence type="inferred from homology"/>
<dbReference type="SUPFAM" id="SSF75005">
    <property type="entry name" value="Arabinanase/levansucrase/invertase"/>
    <property type="match status" value="1"/>
</dbReference>
<keyword evidence="9" id="KW-0119">Carbohydrate metabolism</keyword>
<dbReference type="PANTHER" id="PTHR43101">
    <property type="entry name" value="BETA-FRUCTOSIDASE"/>
    <property type="match status" value="1"/>
</dbReference>
<evidence type="ECO:0000256" key="9">
    <source>
        <dbReference type="RuleBase" id="RU365015"/>
    </source>
</evidence>
<dbReference type="InterPro" id="IPR051214">
    <property type="entry name" value="GH32_Enzymes"/>
</dbReference>
<dbReference type="Gene3D" id="2.60.120.560">
    <property type="entry name" value="Exo-inulinase, domain 1"/>
    <property type="match status" value="1"/>
</dbReference>
<dbReference type="InterPro" id="IPR023296">
    <property type="entry name" value="Glyco_hydro_beta-prop_sf"/>
</dbReference>
<comment type="catalytic activity">
    <reaction evidence="8">
        <text>Hydrolysis of terminal non-reducing beta-D-fructofuranoside residues in beta-D-fructofuranosides.</text>
        <dbReference type="EC" id="3.2.1.26"/>
    </reaction>
</comment>
<evidence type="ECO:0000256" key="4">
    <source>
        <dbReference type="ARBA" id="ARBA00019623"/>
    </source>
</evidence>
<sequence length="481" mass="53732">MTDELMHTRIEKATAANKKLAERLNRRWYPRFHIAAPAGWINDPNGLIHFQGRYHVFFQHHPYSDEWGPMHWGHVSSPDLVTWERHPIALAPSIEEDKDGVFSGSAIVGPDGKLNVFYTGHRWRNGKDGTDGNLQVQCRAISEDGIHFEKVGVVVEGPSELLDFRDPKVWKQGDRWYMVFGAQSADHRGEVWMYVSRDLENWEFDRVVFQDPNPDAYMLECPDLFPLGDHWVLVYCPMGPAKDGYRNRNGHNAGYVVGDWAPGQDFTPLTEYRPLDWGANFYAPQTFAAPDGRRLMFGWMGAFDDPVASQGTDNWAGQLTVPREVSLLDDLQVALRPAAELSQVLPNEKDFGTFTITGAKTLAEDLTCADIELTIDYAASTAERVGLQLADTFVYYDDLAHRMGIDRRQAPVEPRSYRAAPVEPGDELTLRVLVDVGSVEVFAGDTCVSSLTAASDGPRAVTLTAEGGDAVVTACRVRTLD</sequence>
<comment type="similarity">
    <text evidence="2 8">Belongs to the glycosyl hydrolase 32 family.</text>
</comment>
<dbReference type="SMART" id="SM00640">
    <property type="entry name" value="Glyco_32"/>
    <property type="match status" value="1"/>
</dbReference>
<dbReference type="NCBIfam" id="TIGR01322">
    <property type="entry name" value="scrB_fam"/>
    <property type="match status" value="1"/>
</dbReference>
<evidence type="ECO:0000256" key="6">
    <source>
        <dbReference type="ARBA" id="ARBA00023295"/>
    </source>
</evidence>
<organism evidence="12 13">
    <name type="scientific">Corynebacterium pyruviciproducens</name>
    <dbReference type="NCBI Taxonomy" id="598660"/>
    <lineage>
        <taxon>Bacteria</taxon>
        <taxon>Bacillati</taxon>
        <taxon>Actinomycetota</taxon>
        <taxon>Actinomycetes</taxon>
        <taxon>Mycobacteriales</taxon>
        <taxon>Corynebacteriaceae</taxon>
        <taxon>Corynebacterium</taxon>
    </lineage>
</organism>
<dbReference type="KEGG" id="cpyr:CYJ47_00385"/>
<evidence type="ECO:0000256" key="8">
    <source>
        <dbReference type="RuleBase" id="RU362110"/>
    </source>
</evidence>
<dbReference type="RefSeq" id="WP_101678779.1">
    <property type="nucleotide sequence ID" value="NZ_CP136958.1"/>
</dbReference>
<dbReference type="AlphaFoldDB" id="A0AAF0YT30"/>
<dbReference type="Pfam" id="PF08244">
    <property type="entry name" value="Glyco_hydro_32C"/>
    <property type="match status" value="1"/>
</dbReference>
<dbReference type="Pfam" id="PF00251">
    <property type="entry name" value="Glyco_hydro_32N"/>
    <property type="match status" value="1"/>
</dbReference>
<dbReference type="SUPFAM" id="SSF49899">
    <property type="entry name" value="Concanavalin A-like lectins/glucanases"/>
    <property type="match status" value="1"/>
</dbReference>
<dbReference type="Proteomes" id="UP000234560">
    <property type="component" value="Chromosome"/>
</dbReference>
<comment type="function">
    <text evidence="9">Enables the bacterium to metabolize sucrose as a sole carbon source.</text>
</comment>
<dbReference type="PANTHER" id="PTHR43101:SF1">
    <property type="entry name" value="BETA-FRUCTOSIDASE"/>
    <property type="match status" value="1"/>
</dbReference>
<protein>
    <recommendedName>
        <fullName evidence="4 8">Sucrose-6-phosphate hydrolase</fullName>
        <ecNumber evidence="3 8">3.2.1.26</ecNumber>
    </recommendedName>
    <alternativeName>
        <fullName evidence="7 9">Invertase</fullName>
    </alternativeName>
</protein>
<evidence type="ECO:0000256" key="7">
    <source>
        <dbReference type="ARBA" id="ARBA00033367"/>
    </source>
</evidence>
<keyword evidence="9" id="KW-0963">Cytoplasm</keyword>
<dbReference type="GO" id="GO:0005737">
    <property type="term" value="C:cytoplasm"/>
    <property type="evidence" value="ECO:0007669"/>
    <property type="project" value="UniProtKB-SubCell"/>
</dbReference>
<comment type="pathway">
    <text evidence="1 9">Glycan biosynthesis; sucrose metabolism.</text>
</comment>
<dbReference type="InterPro" id="IPR013148">
    <property type="entry name" value="Glyco_hydro_32_N"/>
</dbReference>
<gene>
    <name evidence="12" type="ORF">CYJ47_00385</name>
</gene>
<evidence type="ECO:0000256" key="5">
    <source>
        <dbReference type="ARBA" id="ARBA00022801"/>
    </source>
</evidence>
<dbReference type="Gene3D" id="2.115.10.20">
    <property type="entry name" value="Glycosyl hydrolase domain, family 43"/>
    <property type="match status" value="1"/>
</dbReference>
<evidence type="ECO:0000256" key="2">
    <source>
        <dbReference type="ARBA" id="ARBA00009902"/>
    </source>
</evidence>
<accession>A0AAF0YT30</accession>
<keyword evidence="6 8" id="KW-0326">Glycosidase</keyword>
<evidence type="ECO:0000256" key="3">
    <source>
        <dbReference type="ARBA" id="ARBA00012758"/>
    </source>
</evidence>
<evidence type="ECO:0000256" key="1">
    <source>
        <dbReference type="ARBA" id="ARBA00004914"/>
    </source>
</evidence>